<sequence length="158" mass="17197">MLLILPSVLIGWTACVGAAKKPTVTPEQGLQALTDGCRPVRGAPEWLCTEAAYIEAGLAIIDTKSALKNATDELEYLRQDCALDREACEARLDQWWRKWYIVLPLGALLGLVTGGVLYLFLGEARDGQELPGADRVVWSTSPWKELSPTMVGPIEVSG</sequence>
<evidence type="ECO:0000256" key="1">
    <source>
        <dbReference type="SAM" id="Phobius"/>
    </source>
</evidence>
<feature type="transmembrane region" description="Helical" evidence="1">
    <location>
        <begin position="99"/>
        <end position="121"/>
    </location>
</feature>
<dbReference type="EMBL" id="MT144843">
    <property type="protein sequence ID" value="QJI00318.1"/>
    <property type="molecule type" value="Genomic_DNA"/>
</dbReference>
<evidence type="ECO:0000313" key="2">
    <source>
        <dbReference type="EMBL" id="QJI00318.1"/>
    </source>
</evidence>
<organism evidence="2">
    <name type="scientific">viral metagenome</name>
    <dbReference type="NCBI Taxonomy" id="1070528"/>
    <lineage>
        <taxon>unclassified sequences</taxon>
        <taxon>metagenomes</taxon>
        <taxon>organismal metagenomes</taxon>
    </lineage>
</organism>
<keyword evidence="1" id="KW-1133">Transmembrane helix</keyword>
<accession>A0A6M3XSR9</accession>
<protein>
    <submittedName>
        <fullName evidence="2">Uncharacterized protein</fullName>
    </submittedName>
</protein>
<reference evidence="2" key="1">
    <citation type="submission" date="2020-03" db="EMBL/GenBank/DDBJ databases">
        <title>The deep terrestrial virosphere.</title>
        <authorList>
            <person name="Holmfeldt K."/>
            <person name="Nilsson E."/>
            <person name="Simone D."/>
            <person name="Lopez-Fernandez M."/>
            <person name="Wu X."/>
            <person name="de Brujin I."/>
            <person name="Lundin D."/>
            <person name="Andersson A."/>
            <person name="Bertilsson S."/>
            <person name="Dopson M."/>
        </authorList>
    </citation>
    <scope>NUCLEOTIDE SEQUENCE</scope>
    <source>
        <strain evidence="2">TM448B01923</strain>
    </source>
</reference>
<keyword evidence="1" id="KW-0812">Transmembrane</keyword>
<name>A0A6M3XSR9_9ZZZZ</name>
<dbReference type="AlphaFoldDB" id="A0A6M3XSR9"/>
<keyword evidence="1" id="KW-0472">Membrane</keyword>
<proteinExistence type="predicted"/>
<gene>
    <name evidence="2" type="ORF">TM448B01923_0006</name>
</gene>